<feature type="region of interest" description="Disordered" evidence="1">
    <location>
        <begin position="1"/>
        <end position="32"/>
    </location>
</feature>
<dbReference type="Proteomes" id="UP000050525">
    <property type="component" value="Unassembled WGS sequence"/>
</dbReference>
<evidence type="ECO:0000256" key="1">
    <source>
        <dbReference type="SAM" id="MobiDB-lite"/>
    </source>
</evidence>
<evidence type="ECO:0000313" key="2">
    <source>
        <dbReference type="EMBL" id="KYO40583.1"/>
    </source>
</evidence>
<evidence type="ECO:0000313" key="3">
    <source>
        <dbReference type="Proteomes" id="UP000050525"/>
    </source>
</evidence>
<organism evidence="2 3">
    <name type="scientific">Alligator mississippiensis</name>
    <name type="common">American alligator</name>
    <dbReference type="NCBI Taxonomy" id="8496"/>
    <lineage>
        <taxon>Eukaryota</taxon>
        <taxon>Metazoa</taxon>
        <taxon>Chordata</taxon>
        <taxon>Craniata</taxon>
        <taxon>Vertebrata</taxon>
        <taxon>Euteleostomi</taxon>
        <taxon>Archelosauria</taxon>
        <taxon>Archosauria</taxon>
        <taxon>Crocodylia</taxon>
        <taxon>Alligatoridae</taxon>
        <taxon>Alligatorinae</taxon>
        <taxon>Alligator</taxon>
    </lineage>
</organism>
<accession>A0A151NV16</accession>
<comment type="caution">
    <text evidence="2">The sequence shown here is derived from an EMBL/GenBank/DDBJ whole genome shotgun (WGS) entry which is preliminary data.</text>
</comment>
<dbReference type="EMBL" id="AKHW03001922">
    <property type="protein sequence ID" value="KYO40583.1"/>
    <property type="molecule type" value="Genomic_DNA"/>
</dbReference>
<sequence length="73" mass="7986">MVPAADMGPGPRRPAPAHNPATGMPPPPTSLPQLLHHCQRFNLTGLLFENHVQWNSAKLGKWSEGAWRITALL</sequence>
<name>A0A151NV16_ALLMI</name>
<gene>
    <name evidence="2" type="ORF">Y1Q_0009599</name>
</gene>
<keyword evidence="3" id="KW-1185">Reference proteome</keyword>
<protein>
    <submittedName>
        <fullName evidence="2">Uncharacterized protein</fullName>
    </submittedName>
</protein>
<reference evidence="2 3" key="1">
    <citation type="journal article" date="2012" name="Genome Biol.">
        <title>Sequencing three crocodilian genomes to illuminate the evolution of archosaurs and amniotes.</title>
        <authorList>
            <person name="St John J.A."/>
            <person name="Braun E.L."/>
            <person name="Isberg S.R."/>
            <person name="Miles L.G."/>
            <person name="Chong A.Y."/>
            <person name="Gongora J."/>
            <person name="Dalzell P."/>
            <person name="Moran C."/>
            <person name="Bed'hom B."/>
            <person name="Abzhanov A."/>
            <person name="Burgess S.C."/>
            <person name="Cooksey A.M."/>
            <person name="Castoe T.A."/>
            <person name="Crawford N.G."/>
            <person name="Densmore L.D."/>
            <person name="Drew J.C."/>
            <person name="Edwards S.V."/>
            <person name="Faircloth B.C."/>
            <person name="Fujita M.K."/>
            <person name="Greenwold M.J."/>
            <person name="Hoffmann F.G."/>
            <person name="Howard J.M."/>
            <person name="Iguchi T."/>
            <person name="Janes D.E."/>
            <person name="Khan S.Y."/>
            <person name="Kohno S."/>
            <person name="de Koning A.J."/>
            <person name="Lance S.L."/>
            <person name="McCarthy F.M."/>
            <person name="McCormack J.E."/>
            <person name="Merchant M.E."/>
            <person name="Peterson D.G."/>
            <person name="Pollock D.D."/>
            <person name="Pourmand N."/>
            <person name="Raney B.J."/>
            <person name="Roessler K.A."/>
            <person name="Sanford J.R."/>
            <person name="Sawyer R.H."/>
            <person name="Schmidt C.J."/>
            <person name="Triplett E.W."/>
            <person name="Tuberville T.D."/>
            <person name="Venegas-Anaya M."/>
            <person name="Howard J.T."/>
            <person name="Jarvis E.D."/>
            <person name="Guillette L.J.Jr."/>
            <person name="Glenn T.C."/>
            <person name="Green R.E."/>
            <person name="Ray D.A."/>
        </authorList>
    </citation>
    <scope>NUCLEOTIDE SEQUENCE [LARGE SCALE GENOMIC DNA]</scope>
    <source>
        <strain evidence="2">KSC_2009_1</strain>
    </source>
</reference>
<proteinExistence type="predicted"/>
<dbReference type="AlphaFoldDB" id="A0A151NV16"/>